<evidence type="ECO:0000313" key="1">
    <source>
        <dbReference type="EMBL" id="KAJ4946541.1"/>
    </source>
</evidence>
<dbReference type="InterPro" id="IPR032675">
    <property type="entry name" value="LRR_dom_sf"/>
</dbReference>
<sequence>MTLEILCCHEYHICEGDNNGWPHLFDKYFGMPSYNTGTKSHMCLLGVVPELCKCRDLELDCDGTQLRDIPAVAVNVTMIYLQYNRIQDVSPDAFRGLHNLTRL</sequence>
<reference evidence="1" key="1">
    <citation type="submission" date="2022-11" db="EMBL/GenBank/DDBJ databases">
        <title>Chromosome-level genome of Pogonophryne albipinna.</title>
        <authorList>
            <person name="Jo E."/>
        </authorList>
    </citation>
    <scope>NUCLEOTIDE SEQUENCE</scope>
    <source>
        <strain evidence="1">SGF0006</strain>
        <tissue evidence="1">Muscle</tissue>
    </source>
</reference>
<dbReference type="EMBL" id="JAPTMU010000003">
    <property type="protein sequence ID" value="KAJ4946541.1"/>
    <property type="molecule type" value="Genomic_DNA"/>
</dbReference>
<feature type="non-terminal residue" evidence="1">
    <location>
        <position position="103"/>
    </location>
</feature>
<accession>A0AAD6BMQ0</accession>
<dbReference type="Gene3D" id="3.80.10.10">
    <property type="entry name" value="Ribonuclease Inhibitor"/>
    <property type="match status" value="1"/>
</dbReference>
<dbReference type="AlphaFoldDB" id="A0AAD6BMQ0"/>
<name>A0AAD6BMQ0_9TELE</name>
<dbReference type="Proteomes" id="UP001219934">
    <property type="component" value="Unassembled WGS sequence"/>
</dbReference>
<evidence type="ECO:0000313" key="2">
    <source>
        <dbReference type="Proteomes" id="UP001219934"/>
    </source>
</evidence>
<comment type="caution">
    <text evidence="1">The sequence shown here is derived from an EMBL/GenBank/DDBJ whole genome shotgun (WGS) entry which is preliminary data.</text>
</comment>
<dbReference type="SUPFAM" id="SSF52058">
    <property type="entry name" value="L domain-like"/>
    <property type="match status" value="1"/>
</dbReference>
<proteinExistence type="predicted"/>
<keyword evidence="2" id="KW-1185">Reference proteome</keyword>
<gene>
    <name evidence="1" type="ORF">JOQ06_024206</name>
</gene>
<organism evidence="1 2">
    <name type="scientific">Pogonophryne albipinna</name>
    <dbReference type="NCBI Taxonomy" id="1090488"/>
    <lineage>
        <taxon>Eukaryota</taxon>
        <taxon>Metazoa</taxon>
        <taxon>Chordata</taxon>
        <taxon>Craniata</taxon>
        <taxon>Vertebrata</taxon>
        <taxon>Euteleostomi</taxon>
        <taxon>Actinopterygii</taxon>
        <taxon>Neopterygii</taxon>
        <taxon>Teleostei</taxon>
        <taxon>Neoteleostei</taxon>
        <taxon>Acanthomorphata</taxon>
        <taxon>Eupercaria</taxon>
        <taxon>Perciformes</taxon>
        <taxon>Notothenioidei</taxon>
        <taxon>Pogonophryne</taxon>
    </lineage>
</organism>
<protein>
    <submittedName>
        <fullName evidence="1">Uncharacterized protein</fullName>
    </submittedName>
</protein>